<dbReference type="Proteomes" id="UP001614338">
    <property type="component" value="Unassembled WGS sequence"/>
</dbReference>
<keyword evidence="4" id="KW-0443">Lipid metabolism</keyword>
<protein>
    <recommendedName>
        <fullName evidence="2 4">Biotin carboxyl carrier protein of acetyl-CoA carboxylase</fullName>
    </recommendedName>
</protein>
<keyword evidence="4" id="KW-0276">Fatty acid metabolism</keyword>
<sequence length="174" mass="19252">MNDLNITLNDLKQLTKWVKESNDIRELSLSYNGLELFISRNENTHRPAVSETPVALPAAAPKTNTSKKVEVNEAVSVVPTETKASSEKDISVGENEHLITAPMVGTFYKSPKPGAPAFVEVGQEVTSKTIVCIIEVMKLMNNLEAKVNGRVKEIYVEDQQPVEFGQPIMLIEKE</sequence>
<keyword evidence="7" id="KW-1185">Reference proteome</keyword>
<dbReference type="InterPro" id="IPR000089">
    <property type="entry name" value="Biotin_lipoyl"/>
</dbReference>
<dbReference type="RefSeq" id="WP_399845456.1">
    <property type="nucleotide sequence ID" value="NZ_JBITWC010000025.1"/>
</dbReference>
<dbReference type="EMBL" id="JBITWC010000025">
    <property type="protein sequence ID" value="MFI8751289.1"/>
    <property type="molecule type" value="Genomic_DNA"/>
</dbReference>
<evidence type="ECO:0000313" key="6">
    <source>
        <dbReference type="EMBL" id="MFI8751289.1"/>
    </source>
</evidence>
<evidence type="ECO:0000256" key="1">
    <source>
        <dbReference type="ARBA" id="ARBA00003761"/>
    </source>
</evidence>
<comment type="function">
    <text evidence="1 4">This protein is a component of the acetyl coenzyme A carboxylase complex; first, biotin carboxylase catalyzes the carboxylation of the carrier protein and then the transcarboxylase transfers the carboxyl group to form malonyl-CoA.</text>
</comment>
<proteinExistence type="predicted"/>
<dbReference type="SUPFAM" id="SSF51230">
    <property type="entry name" value="Single hybrid motif"/>
    <property type="match status" value="1"/>
</dbReference>
<accession>A0ABW8BWK4</accession>
<reference evidence="6 7" key="1">
    <citation type="submission" date="2024-10" db="EMBL/GenBank/DDBJ databases">
        <title>The Natural Products Discovery Center: Release of the First 8490 Sequenced Strains for Exploring Actinobacteria Biosynthetic Diversity.</title>
        <authorList>
            <person name="Kalkreuter E."/>
            <person name="Kautsar S.A."/>
            <person name="Yang D."/>
            <person name="Bader C.D."/>
            <person name="Teijaro C.N."/>
            <person name="Fluegel L."/>
            <person name="Davis C.M."/>
            <person name="Simpson J.R."/>
            <person name="Lauterbach L."/>
            <person name="Steele A.D."/>
            <person name="Gui C."/>
            <person name="Meng S."/>
            <person name="Li G."/>
            <person name="Viehrig K."/>
            <person name="Ye F."/>
            <person name="Su P."/>
            <person name="Kiefer A.F."/>
            <person name="Nichols A."/>
            <person name="Cepeda A.J."/>
            <person name="Yan W."/>
            <person name="Fan B."/>
            <person name="Jiang Y."/>
            <person name="Adhikari A."/>
            <person name="Zheng C.-J."/>
            <person name="Schuster L."/>
            <person name="Cowan T.M."/>
            <person name="Smanski M.J."/>
            <person name="Chevrette M.G."/>
            <person name="De Carvalho L.P.S."/>
            <person name="Shen B."/>
        </authorList>
    </citation>
    <scope>NUCLEOTIDE SEQUENCE [LARGE SCALE GENOMIC DNA]</scope>
    <source>
        <strain evidence="6 7">NPDC077409</strain>
    </source>
</reference>
<keyword evidence="3 4" id="KW-0092">Biotin</keyword>
<dbReference type="PANTHER" id="PTHR45266">
    <property type="entry name" value="OXALOACETATE DECARBOXYLASE ALPHA CHAIN"/>
    <property type="match status" value="1"/>
</dbReference>
<keyword evidence="6" id="KW-0436">Ligase</keyword>
<dbReference type="PRINTS" id="PR01071">
    <property type="entry name" value="ACOABIOTINCC"/>
</dbReference>
<comment type="caution">
    <text evidence="6">The sequence shown here is derived from an EMBL/GenBank/DDBJ whole genome shotgun (WGS) entry which is preliminary data.</text>
</comment>
<dbReference type="NCBIfam" id="TIGR00531">
    <property type="entry name" value="BCCP"/>
    <property type="match status" value="1"/>
</dbReference>
<evidence type="ECO:0000256" key="4">
    <source>
        <dbReference type="RuleBase" id="RU364072"/>
    </source>
</evidence>
<organism evidence="6 7">
    <name type="scientific">Vreelandella lionensis</name>
    <dbReference type="NCBI Taxonomy" id="1144478"/>
    <lineage>
        <taxon>Bacteria</taxon>
        <taxon>Pseudomonadati</taxon>
        <taxon>Pseudomonadota</taxon>
        <taxon>Gammaproteobacteria</taxon>
        <taxon>Oceanospirillales</taxon>
        <taxon>Halomonadaceae</taxon>
        <taxon>Vreelandella</taxon>
    </lineage>
</organism>
<evidence type="ECO:0000256" key="3">
    <source>
        <dbReference type="ARBA" id="ARBA00023267"/>
    </source>
</evidence>
<dbReference type="CDD" id="cd06850">
    <property type="entry name" value="biotinyl_domain"/>
    <property type="match status" value="1"/>
</dbReference>
<dbReference type="Gene3D" id="2.40.50.100">
    <property type="match status" value="1"/>
</dbReference>
<evidence type="ECO:0000256" key="2">
    <source>
        <dbReference type="ARBA" id="ARBA00017562"/>
    </source>
</evidence>
<gene>
    <name evidence="6" type="primary">accB</name>
    <name evidence="6" type="ORF">ACIGG6_14975</name>
</gene>
<name>A0ABW8BWK4_9GAMM</name>
<keyword evidence="4" id="KW-0444">Lipid biosynthesis</keyword>
<comment type="pathway">
    <text evidence="4">Lipid metabolism; fatty acid biosynthesis.</text>
</comment>
<keyword evidence="4" id="KW-0275">Fatty acid biosynthesis</keyword>
<evidence type="ECO:0000313" key="7">
    <source>
        <dbReference type="Proteomes" id="UP001614338"/>
    </source>
</evidence>
<dbReference type="InterPro" id="IPR050709">
    <property type="entry name" value="Biotin_Carboxyl_Carrier/Decarb"/>
</dbReference>
<evidence type="ECO:0000259" key="5">
    <source>
        <dbReference type="PROSITE" id="PS50968"/>
    </source>
</evidence>
<feature type="domain" description="Lipoyl-binding" evidence="5">
    <location>
        <begin position="96"/>
        <end position="172"/>
    </location>
</feature>
<dbReference type="GO" id="GO:0003989">
    <property type="term" value="F:acetyl-CoA carboxylase activity"/>
    <property type="evidence" value="ECO:0007669"/>
    <property type="project" value="UniProtKB-EC"/>
</dbReference>
<dbReference type="InterPro" id="IPR011053">
    <property type="entry name" value="Single_hybrid_motif"/>
</dbReference>
<dbReference type="PROSITE" id="PS50968">
    <property type="entry name" value="BIOTINYL_LIPOYL"/>
    <property type="match status" value="1"/>
</dbReference>
<dbReference type="InterPro" id="IPR001249">
    <property type="entry name" value="AcCoA_biotinCC"/>
</dbReference>
<dbReference type="PANTHER" id="PTHR45266:SF3">
    <property type="entry name" value="OXALOACETATE DECARBOXYLASE ALPHA CHAIN"/>
    <property type="match status" value="1"/>
</dbReference>
<dbReference type="Pfam" id="PF00364">
    <property type="entry name" value="Biotin_lipoyl"/>
    <property type="match status" value="1"/>
</dbReference>